<reference evidence="1" key="2">
    <citation type="journal article" date="2015" name="Fish Shellfish Immunol.">
        <title>Early steps in the European eel (Anguilla anguilla)-Vibrio vulnificus interaction in the gills: Role of the RtxA13 toxin.</title>
        <authorList>
            <person name="Callol A."/>
            <person name="Pajuelo D."/>
            <person name="Ebbesson L."/>
            <person name="Teles M."/>
            <person name="MacKenzie S."/>
            <person name="Amaro C."/>
        </authorList>
    </citation>
    <scope>NUCLEOTIDE SEQUENCE</scope>
</reference>
<name>A0A0E9PFL9_ANGAN</name>
<protein>
    <submittedName>
        <fullName evidence="1">Uncharacterized protein</fullName>
    </submittedName>
</protein>
<reference evidence="1" key="1">
    <citation type="submission" date="2014-11" db="EMBL/GenBank/DDBJ databases">
        <authorList>
            <person name="Amaro Gonzalez C."/>
        </authorList>
    </citation>
    <scope>NUCLEOTIDE SEQUENCE</scope>
</reference>
<organism evidence="1">
    <name type="scientific">Anguilla anguilla</name>
    <name type="common">European freshwater eel</name>
    <name type="synonym">Muraena anguilla</name>
    <dbReference type="NCBI Taxonomy" id="7936"/>
    <lineage>
        <taxon>Eukaryota</taxon>
        <taxon>Metazoa</taxon>
        <taxon>Chordata</taxon>
        <taxon>Craniata</taxon>
        <taxon>Vertebrata</taxon>
        <taxon>Euteleostomi</taxon>
        <taxon>Actinopterygii</taxon>
        <taxon>Neopterygii</taxon>
        <taxon>Teleostei</taxon>
        <taxon>Anguilliformes</taxon>
        <taxon>Anguillidae</taxon>
        <taxon>Anguilla</taxon>
    </lineage>
</organism>
<accession>A0A0E9PFL9</accession>
<evidence type="ECO:0000313" key="1">
    <source>
        <dbReference type="EMBL" id="JAH03077.1"/>
    </source>
</evidence>
<proteinExistence type="predicted"/>
<sequence>MVSFAGHHGIFVCCLLFFLVLPLLTLLSISWTLVSVC</sequence>
<dbReference type="EMBL" id="GBXM01105500">
    <property type="protein sequence ID" value="JAH03077.1"/>
    <property type="molecule type" value="Transcribed_RNA"/>
</dbReference>
<dbReference type="AlphaFoldDB" id="A0A0E9PFL9"/>